<keyword evidence="1" id="KW-1133">Transmembrane helix</keyword>
<keyword evidence="1" id="KW-0472">Membrane</keyword>
<dbReference type="Proteomes" id="UP000003416">
    <property type="component" value="Unassembled WGS sequence"/>
</dbReference>
<accession>F3PY56</accession>
<feature type="transmembrane region" description="Helical" evidence="1">
    <location>
        <begin position="20"/>
        <end position="40"/>
    </location>
</feature>
<comment type="caution">
    <text evidence="2">The sequence shown here is derived from an EMBL/GenBank/DDBJ whole genome shotgun (WGS) entry which is preliminary data.</text>
</comment>
<protein>
    <submittedName>
        <fullName evidence="2">Uncharacterized protein</fullName>
    </submittedName>
</protein>
<keyword evidence="1" id="KW-0812">Transmembrane</keyword>
<sequence>MSTSISALPSASSVVRLLTMKVLVMGICGYASLFICFYGAKI</sequence>
<gene>
    <name evidence="2" type="ORF">HMPREF9446_03704</name>
</gene>
<dbReference type="AlphaFoldDB" id="F3PY56"/>
<evidence type="ECO:0000256" key="1">
    <source>
        <dbReference type="SAM" id="Phobius"/>
    </source>
</evidence>
<dbReference type="EMBL" id="AFBN01000101">
    <property type="protein sequence ID" value="EGF51024.1"/>
    <property type="molecule type" value="Genomic_DNA"/>
</dbReference>
<dbReference type="STRING" id="763034.HMPREF9446_03704"/>
<keyword evidence="3" id="KW-1185">Reference proteome</keyword>
<organism evidence="2 3">
    <name type="scientific">Bacteroides fluxus YIT 12057</name>
    <dbReference type="NCBI Taxonomy" id="763034"/>
    <lineage>
        <taxon>Bacteria</taxon>
        <taxon>Pseudomonadati</taxon>
        <taxon>Bacteroidota</taxon>
        <taxon>Bacteroidia</taxon>
        <taxon>Bacteroidales</taxon>
        <taxon>Bacteroidaceae</taxon>
        <taxon>Bacteroides</taxon>
    </lineage>
</organism>
<evidence type="ECO:0000313" key="2">
    <source>
        <dbReference type="EMBL" id="EGF51024.1"/>
    </source>
</evidence>
<reference evidence="2 3" key="1">
    <citation type="submission" date="2011-02" db="EMBL/GenBank/DDBJ databases">
        <authorList>
            <person name="Weinstock G."/>
            <person name="Sodergren E."/>
            <person name="Clifton S."/>
            <person name="Fulton L."/>
            <person name="Fulton B."/>
            <person name="Courtney L."/>
            <person name="Fronick C."/>
            <person name="Harrison M."/>
            <person name="Strong C."/>
            <person name="Farmer C."/>
            <person name="Delahaunty K."/>
            <person name="Markovic C."/>
            <person name="Hall O."/>
            <person name="Minx P."/>
            <person name="Tomlinson C."/>
            <person name="Mitreva M."/>
            <person name="Hou S."/>
            <person name="Chen J."/>
            <person name="Wollam A."/>
            <person name="Pepin K.H."/>
            <person name="Johnson M."/>
            <person name="Bhonagiri V."/>
            <person name="Zhang X."/>
            <person name="Suruliraj S."/>
            <person name="Warren W."/>
            <person name="Chinwalla A."/>
            <person name="Mardis E.R."/>
            <person name="Wilson R.K."/>
        </authorList>
    </citation>
    <scope>NUCLEOTIDE SEQUENCE [LARGE SCALE GENOMIC DNA]</scope>
    <source>
        <strain evidence="2 3">YIT 12057</strain>
    </source>
</reference>
<evidence type="ECO:0000313" key="3">
    <source>
        <dbReference type="Proteomes" id="UP000003416"/>
    </source>
</evidence>
<proteinExistence type="predicted"/>
<dbReference type="HOGENOM" id="CLU_3247234_0_0_10"/>
<name>F3PY56_9BACE</name>